<keyword evidence="3" id="KW-1185">Reference proteome</keyword>
<dbReference type="RefSeq" id="WP_257891871.1">
    <property type="nucleotide sequence ID" value="NZ_JAIMBW010000001.1"/>
</dbReference>
<accession>A0A975YGS6</accession>
<reference evidence="2 3" key="1">
    <citation type="submission" date="2021-07" db="EMBL/GenBank/DDBJ databases">
        <title>Karlodiniumbacter phycospheric gen. nov., sp. nov., a phycosphere bacterium isolated from karlodinium veneficum.</title>
        <authorList>
            <person name="Peng Y."/>
            <person name="Jiang L."/>
            <person name="Lee J."/>
        </authorList>
    </citation>
    <scope>NUCLEOTIDE SEQUENCE</scope>
    <source>
        <strain evidence="2 3">N5</strain>
    </source>
</reference>
<feature type="chain" id="PRO_5037859815" description="Peptidase A2 domain-containing protein" evidence="1">
    <location>
        <begin position="19"/>
        <end position="122"/>
    </location>
</feature>
<proteinExistence type="predicted"/>
<protein>
    <recommendedName>
        <fullName evidence="4">Peptidase A2 domain-containing protein</fullName>
    </recommendedName>
</protein>
<evidence type="ECO:0000313" key="2">
    <source>
        <dbReference type="EMBL" id="QXL88808.1"/>
    </source>
</evidence>
<sequence>MRALALILVTLLPGQAGAVGLACTFTMICSPLTDCQTHPGVPFRFDVLSGAYSFVSDGGLIFGTPLSHIAAPAIAVLFESGADSTILLTVSGGGEAVMTQQDLSSAGGVQSVSYFGTCEPDA</sequence>
<dbReference type="Proteomes" id="UP000693972">
    <property type="component" value="Unassembled WGS sequence"/>
</dbReference>
<dbReference type="EMBL" id="CP078073">
    <property type="protein sequence ID" value="QXL88808.1"/>
    <property type="molecule type" value="Genomic_DNA"/>
</dbReference>
<evidence type="ECO:0008006" key="4">
    <source>
        <dbReference type="Google" id="ProtNLM"/>
    </source>
</evidence>
<dbReference type="AlphaFoldDB" id="A0A975YGS6"/>
<evidence type="ECO:0000256" key="1">
    <source>
        <dbReference type="SAM" id="SignalP"/>
    </source>
</evidence>
<organism evidence="2">
    <name type="scientific">Gymnodinialimonas phycosphaerae</name>
    <dbReference type="NCBI Taxonomy" id="2841589"/>
    <lineage>
        <taxon>Bacteria</taxon>
        <taxon>Pseudomonadati</taxon>
        <taxon>Pseudomonadota</taxon>
        <taxon>Alphaproteobacteria</taxon>
        <taxon>Rhodobacterales</taxon>
        <taxon>Paracoccaceae</taxon>
        <taxon>Gymnodinialimonas</taxon>
    </lineage>
</organism>
<dbReference type="EMBL" id="JAIMBW010000001">
    <property type="protein sequence ID" value="MBY4892046.1"/>
    <property type="molecule type" value="Genomic_DNA"/>
</dbReference>
<gene>
    <name evidence="2" type="ORF">KUL25_04635</name>
</gene>
<feature type="signal peptide" evidence="1">
    <location>
        <begin position="1"/>
        <end position="18"/>
    </location>
</feature>
<keyword evidence="1" id="KW-0732">Signal</keyword>
<name>A0A975YGS6_9RHOB</name>
<dbReference type="PROSITE" id="PS51257">
    <property type="entry name" value="PROKAR_LIPOPROTEIN"/>
    <property type="match status" value="1"/>
</dbReference>
<evidence type="ECO:0000313" key="3">
    <source>
        <dbReference type="Proteomes" id="UP000693972"/>
    </source>
</evidence>